<name>A0A4Q7EL68_9GAMM</name>
<protein>
    <recommendedName>
        <fullName evidence="2">Thioesterase domain-containing protein</fullName>
    </recommendedName>
</protein>
<dbReference type="SUPFAM" id="SSF53474">
    <property type="entry name" value="alpha/beta-Hydrolases"/>
    <property type="match status" value="1"/>
</dbReference>
<dbReference type="PANTHER" id="PTHR11487:SF0">
    <property type="entry name" value="S-ACYL FATTY ACID SYNTHASE THIOESTERASE, MEDIUM CHAIN"/>
    <property type="match status" value="1"/>
</dbReference>
<organism evidence="3 4">
    <name type="scientific">Pseudoalteromonas rubra</name>
    <dbReference type="NCBI Taxonomy" id="43658"/>
    <lineage>
        <taxon>Bacteria</taxon>
        <taxon>Pseudomonadati</taxon>
        <taxon>Pseudomonadota</taxon>
        <taxon>Gammaproteobacteria</taxon>
        <taxon>Alteromonadales</taxon>
        <taxon>Pseudoalteromonadaceae</taxon>
        <taxon>Pseudoalteromonas</taxon>
    </lineage>
</organism>
<dbReference type="GO" id="GO:0008610">
    <property type="term" value="P:lipid biosynthetic process"/>
    <property type="evidence" value="ECO:0007669"/>
    <property type="project" value="TreeGrafter"/>
</dbReference>
<accession>A0A4Q7EL68</accession>
<dbReference type="Gene3D" id="3.40.50.1820">
    <property type="entry name" value="alpha/beta hydrolase"/>
    <property type="match status" value="1"/>
</dbReference>
<evidence type="ECO:0000256" key="1">
    <source>
        <dbReference type="ARBA" id="ARBA00007169"/>
    </source>
</evidence>
<dbReference type="EMBL" id="PPUZ01000010">
    <property type="protein sequence ID" value="RZM84288.1"/>
    <property type="molecule type" value="Genomic_DNA"/>
</dbReference>
<evidence type="ECO:0000313" key="3">
    <source>
        <dbReference type="EMBL" id="RZM84288.1"/>
    </source>
</evidence>
<dbReference type="PANTHER" id="PTHR11487">
    <property type="entry name" value="THIOESTERASE"/>
    <property type="match status" value="1"/>
</dbReference>
<dbReference type="Pfam" id="PF00975">
    <property type="entry name" value="Thioesterase"/>
    <property type="match status" value="1"/>
</dbReference>
<evidence type="ECO:0000259" key="2">
    <source>
        <dbReference type="Pfam" id="PF00975"/>
    </source>
</evidence>
<dbReference type="InterPro" id="IPR001031">
    <property type="entry name" value="Thioesterase"/>
</dbReference>
<evidence type="ECO:0000313" key="4">
    <source>
        <dbReference type="Proteomes" id="UP000292345"/>
    </source>
</evidence>
<dbReference type="InterPro" id="IPR012223">
    <property type="entry name" value="TEII"/>
</dbReference>
<dbReference type="InterPro" id="IPR029058">
    <property type="entry name" value="AB_hydrolase_fold"/>
</dbReference>
<reference evidence="3 4" key="1">
    <citation type="submission" date="2018-01" db="EMBL/GenBank/DDBJ databases">
        <title>Co-occurrence of chitin degradation, pigmentation and bioactivity in marine Pseudoalteromonas.</title>
        <authorList>
            <person name="Paulsen S."/>
            <person name="Gram L."/>
            <person name="Machado H."/>
        </authorList>
    </citation>
    <scope>NUCLEOTIDE SEQUENCE [LARGE SCALE GENOMIC DNA]</scope>
    <source>
        <strain evidence="3 4">S1946</strain>
    </source>
</reference>
<gene>
    <name evidence="3" type="ORF">C3B51_04040</name>
</gene>
<dbReference type="Proteomes" id="UP000292345">
    <property type="component" value="Unassembled WGS sequence"/>
</dbReference>
<proteinExistence type="inferred from homology"/>
<comment type="similarity">
    <text evidence="1">Belongs to the thioesterase family.</text>
</comment>
<dbReference type="PROSITE" id="PS51257">
    <property type="entry name" value="PROKAR_LIPOPROTEIN"/>
    <property type="match status" value="1"/>
</dbReference>
<feature type="domain" description="Thioesterase" evidence="2">
    <location>
        <begin position="56"/>
        <end position="272"/>
    </location>
</feature>
<comment type="caution">
    <text evidence="3">The sequence shown here is derived from an EMBL/GenBank/DDBJ whole genome shotgun (WGS) entry which is preliminary data.</text>
</comment>
<sequence length="292" mass="33071">MIAMKTWPISGWCCAMVSCTVWNGVTHLWRCKLQAYRDCSALFQLPYRGENSAPSRLVVFAHAGGFAQQWQQICLPLTAHCEVLLVEYPGHGVRSATALADSMTELAVDLGDQLGRYWHPNTILLGYSMGALCAYLVEQQLRKQNKAVRQLILAAYPAPWLEQFQFDFDTSEQDAQLSYLSQFDSAAHAVFSSEQLSESYLPVMQHDFQLLQRCSLAQWPEISCPVTLLAGKFDRAVALQDVMAWREICEHEVQAYAIDGEHFFVHQSRARFLAIVQSKLNSDSERISLQQE</sequence>
<dbReference type="AlphaFoldDB" id="A0A4Q7EL68"/>